<name>A0A074VEC6_9NEIS</name>
<gene>
    <name evidence="1" type="ORF">SASC598J21_000700</name>
</gene>
<dbReference type="AlphaFoldDB" id="A0A074VEC6"/>
<protein>
    <submittedName>
        <fullName evidence="1">Uncharacterized protein</fullName>
    </submittedName>
</protein>
<evidence type="ECO:0000313" key="2">
    <source>
        <dbReference type="Proteomes" id="UP000027644"/>
    </source>
</evidence>
<comment type="caution">
    <text evidence="1">The sequence shown here is derived from an EMBL/GenBank/DDBJ whole genome shotgun (WGS) entry which is preliminary data.</text>
</comment>
<accession>A0A074VEC6</accession>
<proteinExistence type="predicted"/>
<reference evidence="1 2" key="1">
    <citation type="journal article" date="2014" name="PLoS Genet.">
        <title>Hidden diversity in honey bee gut symbionts detected by single-cell genomics.</title>
        <authorList>
            <person name="Engel P."/>
            <person name="Stepanauskas R."/>
            <person name="Moran N."/>
        </authorList>
    </citation>
    <scope>NUCLEOTIDE SEQUENCE [LARGE SCALE GENOMIC DNA]</scope>
    <source>
        <strain evidence="1 2">SCGC AB-598-J21</strain>
    </source>
</reference>
<evidence type="ECO:0000313" key="1">
    <source>
        <dbReference type="EMBL" id="KEQ02147.1"/>
    </source>
</evidence>
<feature type="non-terminal residue" evidence="1">
    <location>
        <position position="1"/>
    </location>
</feature>
<sequence length="92" mass="10655">MKYQDGSEIRAGDEILLDGGMTGVVLCCFDSREYTPEFDYDNWIDLFKTGLMVDSDQIGLIYYSEPDLEFEFLSVYFFLGLTLHPLKDFLID</sequence>
<dbReference type="EMBL" id="AVQL01000067">
    <property type="protein sequence ID" value="KEQ02147.1"/>
    <property type="molecule type" value="Genomic_DNA"/>
</dbReference>
<dbReference type="Proteomes" id="UP000027644">
    <property type="component" value="Unassembled WGS sequence"/>
</dbReference>
<organism evidence="1 2">
    <name type="scientific">Snodgrassella alvi SCGC AB-598-J21</name>
    <dbReference type="NCBI Taxonomy" id="1385367"/>
    <lineage>
        <taxon>Bacteria</taxon>
        <taxon>Pseudomonadati</taxon>
        <taxon>Pseudomonadota</taxon>
        <taxon>Betaproteobacteria</taxon>
        <taxon>Neisseriales</taxon>
        <taxon>Neisseriaceae</taxon>
        <taxon>Snodgrassella</taxon>
    </lineage>
</organism>